<protein>
    <recommendedName>
        <fullName evidence="3">17 kDa surface antigen</fullName>
    </recommendedName>
</protein>
<evidence type="ECO:0000313" key="7">
    <source>
        <dbReference type="EMBL" id="QSB46194.1"/>
    </source>
</evidence>
<evidence type="ECO:0000256" key="4">
    <source>
        <dbReference type="ARBA" id="ARBA00023288"/>
    </source>
</evidence>
<evidence type="ECO:0000256" key="2">
    <source>
        <dbReference type="ARBA" id="ARBA00008681"/>
    </source>
</evidence>
<feature type="signal peptide" evidence="5">
    <location>
        <begin position="1"/>
        <end position="16"/>
    </location>
</feature>
<keyword evidence="5" id="KW-0732">Signal</keyword>
<keyword evidence="8" id="KW-1185">Reference proteome</keyword>
<evidence type="ECO:0000313" key="8">
    <source>
        <dbReference type="Proteomes" id="UP000663637"/>
    </source>
</evidence>
<dbReference type="InterPro" id="IPR008816">
    <property type="entry name" value="Gly_zipper_2TM_dom"/>
</dbReference>
<reference evidence="7 8" key="1">
    <citation type="submission" date="2020-09" db="EMBL/GenBank/DDBJ databases">
        <title>Complete genome sequence of altererythrobacter flavus SS-21NJ, isolated from Dongying oil sludge in Shandong province.</title>
        <authorList>
            <person name="Sun S."/>
            <person name="Zhang Z."/>
        </authorList>
    </citation>
    <scope>NUCLEOTIDE SEQUENCE [LARGE SCALE GENOMIC DNA]</scope>
    <source>
        <strain evidence="7 8">SS-21NJ</strain>
    </source>
</reference>
<proteinExistence type="inferred from homology"/>
<accession>A0ABX7KD04</accession>
<dbReference type="Proteomes" id="UP000663637">
    <property type="component" value="Chromosome"/>
</dbReference>
<name>A0ABX7KD04_9SPHN</name>
<dbReference type="EMBL" id="CP061510">
    <property type="protein sequence ID" value="QSB46194.1"/>
    <property type="molecule type" value="Genomic_DNA"/>
</dbReference>
<evidence type="ECO:0000256" key="1">
    <source>
        <dbReference type="ARBA" id="ARBA00004459"/>
    </source>
</evidence>
<feature type="chain" id="PRO_5046012586" description="17 kDa surface antigen" evidence="5">
    <location>
        <begin position="17"/>
        <end position="155"/>
    </location>
</feature>
<evidence type="ECO:0000259" key="6">
    <source>
        <dbReference type="Pfam" id="PF05433"/>
    </source>
</evidence>
<keyword evidence="4" id="KW-0449">Lipoprotein</keyword>
<organism evidence="7 8">
    <name type="scientific">Tsuneonella flava</name>
    <dbReference type="NCBI Taxonomy" id="2055955"/>
    <lineage>
        <taxon>Bacteria</taxon>
        <taxon>Pseudomonadati</taxon>
        <taxon>Pseudomonadota</taxon>
        <taxon>Alphaproteobacteria</taxon>
        <taxon>Sphingomonadales</taxon>
        <taxon>Erythrobacteraceae</taxon>
        <taxon>Tsuneonella</taxon>
    </lineage>
</organism>
<sequence length="155" mass="17159">MALSVSGLACASPVLAAPAAHLETATYAASSIYGDMSYEHNRKKYKRSRHWNRGRGHDRYRNYDNRYRSYDRYPSRANYGEPVYNNTRIWRGNDGRYYCRRSNGTTGLLIGAAGGALLGREVAGRYGDRTLGAILGAAGGAILGREIDRGSSRCR</sequence>
<dbReference type="Pfam" id="PF05433">
    <property type="entry name" value="Rick_17kDa_Anti"/>
    <property type="match status" value="1"/>
</dbReference>
<gene>
    <name evidence="7" type="ORF">IDJ81_12860</name>
</gene>
<comment type="subcellular location">
    <subcellularLocation>
        <location evidence="1">Cell outer membrane</location>
        <topology evidence="1">Lipid-anchor</topology>
    </subcellularLocation>
</comment>
<comment type="similarity">
    <text evidence="2">Belongs to the rickettsiale 17 kDa surface antigen family.</text>
</comment>
<evidence type="ECO:0000256" key="5">
    <source>
        <dbReference type="SAM" id="SignalP"/>
    </source>
</evidence>
<feature type="domain" description="Glycine zipper 2TM" evidence="6">
    <location>
        <begin position="107"/>
        <end position="147"/>
    </location>
</feature>
<evidence type="ECO:0000256" key="3">
    <source>
        <dbReference type="ARBA" id="ARBA00015281"/>
    </source>
</evidence>